<protein>
    <submittedName>
        <fullName evidence="2">Uncharacterized protein</fullName>
    </submittedName>
</protein>
<dbReference type="GeneID" id="54405134"/>
<feature type="non-terminal residue" evidence="2">
    <location>
        <position position="162"/>
    </location>
</feature>
<proteinExistence type="predicted"/>
<dbReference type="AlphaFoldDB" id="A0A6A6ANV9"/>
<evidence type="ECO:0000313" key="2">
    <source>
        <dbReference type="EMBL" id="KAF2133480.1"/>
    </source>
</evidence>
<dbReference type="OrthoDB" id="3686512at2759"/>
<dbReference type="RefSeq" id="XP_033527867.1">
    <property type="nucleotide sequence ID" value="XM_033664702.1"/>
</dbReference>
<dbReference type="EMBL" id="ML977499">
    <property type="protein sequence ID" value="KAF2133480.1"/>
    <property type="molecule type" value="Genomic_DNA"/>
</dbReference>
<name>A0A6A6ANV9_9PLEO</name>
<organism evidence="2 3">
    <name type="scientific">Dothidotthia symphoricarpi CBS 119687</name>
    <dbReference type="NCBI Taxonomy" id="1392245"/>
    <lineage>
        <taxon>Eukaryota</taxon>
        <taxon>Fungi</taxon>
        <taxon>Dikarya</taxon>
        <taxon>Ascomycota</taxon>
        <taxon>Pezizomycotina</taxon>
        <taxon>Dothideomycetes</taxon>
        <taxon>Pleosporomycetidae</taxon>
        <taxon>Pleosporales</taxon>
        <taxon>Dothidotthiaceae</taxon>
        <taxon>Dothidotthia</taxon>
    </lineage>
</organism>
<sequence>MEGIAGAHIAAQCGHTLHPSDAMIGGYCPVCDVRICLEFLDVIAKAFQKEGGPWPARLGDRRPVSYFTLRQGWHMARLQLEITVTKLEAAVDHETAWEAQNPLEADAIQDVNSARKAVQLAITEHRYPASITSHPAPAIEPTPFSSRKHVSFTPDTNFHRSR</sequence>
<reference evidence="2" key="1">
    <citation type="journal article" date="2020" name="Stud. Mycol.">
        <title>101 Dothideomycetes genomes: a test case for predicting lifestyles and emergence of pathogens.</title>
        <authorList>
            <person name="Haridas S."/>
            <person name="Albert R."/>
            <person name="Binder M."/>
            <person name="Bloem J."/>
            <person name="Labutti K."/>
            <person name="Salamov A."/>
            <person name="Andreopoulos B."/>
            <person name="Baker S."/>
            <person name="Barry K."/>
            <person name="Bills G."/>
            <person name="Bluhm B."/>
            <person name="Cannon C."/>
            <person name="Castanera R."/>
            <person name="Culley D."/>
            <person name="Daum C."/>
            <person name="Ezra D."/>
            <person name="Gonzalez J."/>
            <person name="Henrissat B."/>
            <person name="Kuo A."/>
            <person name="Liang C."/>
            <person name="Lipzen A."/>
            <person name="Lutzoni F."/>
            <person name="Magnuson J."/>
            <person name="Mondo S."/>
            <person name="Nolan M."/>
            <person name="Ohm R."/>
            <person name="Pangilinan J."/>
            <person name="Park H.-J."/>
            <person name="Ramirez L."/>
            <person name="Alfaro M."/>
            <person name="Sun H."/>
            <person name="Tritt A."/>
            <person name="Yoshinaga Y."/>
            <person name="Zwiers L.-H."/>
            <person name="Turgeon B."/>
            <person name="Goodwin S."/>
            <person name="Spatafora J."/>
            <person name="Crous P."/>
            <person name="Grigoriev I."/>
        </authorList>
    </citation>
    <scope>NUCLEOTIDE SEQUENCE</scope>
    <source>
        <strain evidence="2">CBS 119687</strain>
    </source>
</reference>
<evidence type="ECO:0000256" key="1">
    <source>
        <dbReference type="SAM" id="MobiDB-lite"/>
    </source>
</evidence>
<feature type="region of interest" description="Disordered" evidence="1">
    <location>
        <begin position="132"/>
        <end position="162"/>
    </location>
</feature>
<dbReference type="Proteomes" id="UP000799771">
    <property type="component" value="Unassembled WGS sequence"/>
</dbReference>
<gene>
    <name evidence="2" type="ORF">P153DRAFT_308370</name>
</gene>
<accession>A0A6A6ANV9</accession>
<keyword evidence="3" id="KW-1185">Reference proteome</keyword>
<evidence type="ECO:0000313" key="3">
    <source>
        <dbReference type="Proteomes" id="UP000799771"/>
    </source>
</evidence>